<evidence type="ECO:0000256" key="5">
    <source>
        <dbReference type="PIRNR" id="PIRNR016550"/>
    </source>
</evidence>
<dbReference type="GO" id="GO:0007264">
    <property type="term" value="P:small GTPase-mediated signal transduction"/>
    <property type="evidence" value="ECO:0007669"/>
    <property type="project" value="UniProtKB-UniRule"/>
</dbReference>
<dbReference type="InterPro" id="IPR018203">
    <property type="entry name" value="GDP_dissociation_inhibitor"/>
</dbReference>
<comment type="subcellular location">
    <subcellularLocation>
        <location evidence="1 5">Cytoplasm</location>
    </subcellularLocation>
</comment>
<comment type="similarity">
    <text evidence="2 5">Belongs to the Rab GDI family.</text>
</comment>
<dbReference type="GO" id="GO:0005634">
    <property type="term" value="C:nucleus"/>
    <property type="evidence" value="ECO:0007669"/>
    <property type="project" value="TreeGrafter"/>
</dbReference>
<sequence length="519" mass="58054">MLEGLPREYDVIVVGTGMVESILGAACARIGKSVLHIDINDYYGSEWASFSLDALMEWAQKQETAEINIDPQDEHEKIVPISNPKDVCRNVHLKWNIPETTEETETTEENASKPMTLDVLKKQSRKFNIDLTPKLYYASGGLIDLLVQSNVAKYCEFKLVSRLLLERNGQLENVPSSRADIFNSNDISLIDKRLLMKVIMNCSSMSIDDLNEDRNLPFIDYLKKQKLNDKLCHLILNSISMVDYTATTKEGFIKAKRYLDSIGRYGNSPFLFPLYGNGEMTQAFCRLCAVFGGIQFLRFPLAAFTLNSSTNQCTGIVATTGERFHVKDAVICNHAYTKSISESQNTIHRIVLLTNQSIKASEKEEITYLRLSSPDETGIHVIEVGYGPGCAPDGLFLLYLFAEKSQTHAGDNTDKIIERLLELTGDHLTRTNILGQFTFDQIETIGLPPSSIDKLFLTHGPDGTIDHDAAVITARNLFHEIYPNGEEFLARAPDPEDIIIEDSSNTDDTSTTNTENEAL</sequence>
<evidence type="ECO:0000256" key="2">
    <source>
        <dbReference type="ARBA" id="ARBA00005593"/>
    </source>
</evidence>
<dbReference type="Pfam" id="PF00996">
    <property type="entry name" value="GDI"/>
    <property type="match status" value="2"/>
</dbReference>
<protein>
    <recommendedName>
        <fullName evidence="5">Rab proteins geranylgeranyltransferase component A</fullName>
    </recommendedName>
</protein>
<evidence type="ECO:0000256" key="6">
    <source>
        <dbReference type="SAM" id="MobiDB-lite"/>
    </source>
</evidence>
<name>A0A815ZTA6_ADIRI</name>
<dbReference type="InterPro" id="IPR036188">
    <property type="entry name" value="FAD/NAD-bd_sf"/>
</dbReference>
<dbReference type="GO" id="GO:0005092">
    <property type="term" value="F:GDP-dissociation inhibitor activity"/>
    <property type="evidence" value="ECO:0007669"/>
    <property type="project" value="InterPro"/>
</dbReference>
<dbReference type="FunFam" id="1.10.405.10:FF:000003">
    <property type="entry name" value="Rab proteins geranylgeranyltransferase component A"/>
    <property type="match status" value="1"/>
</dbReference>
<dbReference type="Gene3D" id="1.10.405.10">
    <property type="entry name" value="Guanine Nucleotide Dissociation Inhibitor, domain 1"/>
    <property type="match status" value="1"/>
</dbReference>
<proteinExistence type="inferred from homology"/>
<evidence type="ECO:0000256" key="3">
    <source>
        <dbReference type="ARBA" id="ARBA00022468"/>
    </source>
</evidence>
<dbReference type="GO" id="GO:0006886">
    <property type="term" value="P:intracellular protein transport"/>
    <property type="evidence" value="ECO:0007669"/>
    <property type="project" value="InterPro"/>
</dbReference>
<dbReference type="SUPFAM" id="SSF51905">
    <property type="entry name" value="FAD/NAD(P)-binding domain"/>
    <property type="match status" value="1"/>
</dbReference>
<keyword evidence="4 5" id="KW-0963">Cytoplasm</keyword>
<evidence type="ECO:0000313" key="7">
    <source>
        <dbReference type="EMBL" id="CAF1586534.1"/>
    </source>
</evidence>
<comment type="caution">
    <text evidence="7">The sequence shown here is derived from an EMBL/GenBank/DDBJ whole genome shotgun (WGS) entry which is preliminary data.</text>
</comment>
<organism evidence="7 8">
    <name type="scientific">Adineta ricciae</name>
    <name type="common">Rotifer</name>
    <dbReference type="NCBI Taxonomy" id="249248"/>
    <lineage>
        <taxon>Eukaryota</taxon>
        <taxon>Metazoa</taxon>
        <taxon>Spiralia</taxon>
        <taxon>Gnathifera</taxon>
        <taxon>Rotifera</taxon>
        <taxon>Eurotatoria</taxon>
        <taxon>Bdelloidea</taxon>
        <taxon>Adinetida</taxon>
        <taxon>Adinetidae</taxon>
        <taxon>Adineta</taxon>
    </lineage>
</organism>
<dbReference type="GO" id="GO:0005096">
    <property type="term" value="F:GTPase activator activity"/>
    <property type="evidence" value="ECO:0007669"/>
    <property type="project" value="UniProtKB-UniRule"/>
</dbReference>
<dbReference type="GO" id="GO:0016192">
    <property type="term" value="P:vesicle-mediated transport"/>
    <property type="evidence" value="ECO:0007669"/>
    <property type="project" value="TreeGrafter"/>
</dbReference>
<dbReference type="Proteomes" id="UP000663828">
    <property type="component" value="Unassembled WGS sequence"/>
</dbReference>
<dbReference type="AlphaFoldDB" id="A0A815ZTA6"/>
<keyword evidence="3 5" id="KW-0343">GTPase activation</keyword>
<dbReference type="Gene3D" id="3.30.519.10">
    <property type="entry name" value="Guanine Nucleotide Dissociation Inhibitor, domain 2"/>
    <property type="match status" value="1"/>
</dbReference>
<feature type="compositionally biased region" description="Low complexity" evidence="6">
    <location>
        <begin position="501"/>
        <end position="519"/>
    </location>
</feature>
<evidence type="ECO:0000256" key="1">
    <source>
        <dbReference type="ARBA" id="ARBA00004496"/>
    </source>
</evidence>
<keyword evidence="8" id="KW-1185">Reference proteome</keyword>
<comment type="function">
    <text evidence="5">Substrate-binding subunit (component A) of the Rab geranylgeranyltransferase (GGTase) complex. Binds unprenylated Rab proteins and presents the substrate peptide to the catalytic component B. The component A is thought to be regenerated by transferring its prenylated Rab back to the donor membrane.</text>
</comment>
<gene>
    <name evidence="7" type="ORF">XAT740_LOCUS46082</name>
</gene>
<dbReference type="PANTHER" id="PTHR11787:SF4">
    <property type="entry name" value="CHM, RAB ESCORT PROTEIN 1"/>
    <property type="match status" value="1"/>
</dbReference>
<dbReference type="PIRSF" id="PIRSF016550">
    <property type="entry name" value="Rab_ger_ger_transf_A_euk"/>
    <property type="match status" value="1"/>
</dbReference>
<accession>A0A815ZTA6</accession>
<dbReference type="PRINTS" id="PR00891">
    <property type="entry name" value="RABGDIREP"/>
</dbReference>
<reference evidence="7" key="1">
    <citation type="submission" date="2021-02" db="EMBL/GenBank/DDBJ databases">
        <authorList>
            <person name="Nowell W R."/>
        </authorList>
    </citation>
    <scope>NUCLEOTIDE SEQUENCE</scope>
</reference>
<evidence type="ECO:0000313" key="8">
    <source>
        <dbReference type="Proteomes" id="UP000663828"/>
    </source>
</evidence>
<dbReference type="Gene3D" id="3.50.50.60">
    <property type="entry name" value="FAD/NAD(P)-binding domain"/>
    <property type="match status" value="1"/>
</dbReference>
<feature type="region of interest" description="Disordered" evidence="6">
    <location>
        <begin position="499"/>
        <end position="519"/>
    </location>
</feature>
<dbReference type="InterPro" id="IPR001738">
    <property type="entry name" value="Rab_escort"/>
</dbReference>
<dbReference type="PANTHER" id="PTHR11787">
    <property type="entry name" value="RAB GDP-DISSOCIATION INHIBITOR"/>
    <property type="match status" value="1"/>
</dbReference>
<evidence type="ECO:0000256" key="4">
    <source>
        <dbReference type="ARBA" id="ARBA00022490"/>
    </source>
</evidence>
<dbReference type="GO" id="GO:0005968">
    <property type="term" value="C:Rab-protein geranylgeranyltransferase complex"/>
    <property type="evidence" value="ECO:0007669"/>
    <property type="project" value="UniProtKB-UniRule"/>
</dbReference>
<dbReference type="EMBL" id="CAJNOR010006124">
    <property type="protein sequence ID" value="CAF1586534.1"/>
    <property type="molecule type" value="Genomic_DNA"/>
</dbReference>
<dbReference type="GO" id="GO:0005829">
    <property type="term" value="C:cytosol"/>
    <property type="evidence" value="ECO:0007669"/>
    <property type="project" value="TreeGrafter"/>
</dbReference>